<evidence type="ECO:0000313" key="2">
    <source>
        <dbReference type="EMBL" id="GAI84127.1"/>
    </source>
</evidence>
<dbReference type="AlphaFoldDB" id="X1RTQ7"/>
<feature type="transmembrane region" description="Helical" evidence="1">
    <location>
        <begin position="15"/>
        <end position="33"/>
    </location>
</feature>
<evidence type="ECO:0000256" key="1">
    <source>
        <dbReference type="SAM" id="Phobius"/>
    </source>
</evidence>
<sequence length="114" mass="12945">VGDHLIYFASEVKQYSSDVALTLLLVLITFTIMDKNFKAKYLLLFGFVGGCSFWFSHPALFTFYAAAIVLLFIIIRRKDWNLFMWLCIAGIIATTSITINYFVSLQSVSANKNL</sequence>
<reference evidence="2" key="1">
    <citation type="journal article" date="2014" name="Front. Microbiol.">
        <title>High frequency of phylogenetically diverse reductive dehalogenase-homologous genes in deep subseafloor sedimentary metagenomes.</title>
        <authorList>
            <person name="Kawai M."/>
            <person name="Futagami T."/>
            <person name="Toyoda A."/>
            <person name="Takaki Y."/>
            <person name="Nishi S."/>
            <person name="Hori S."/>
            <person name="Arai W."/>
            <person name="Tsubouchi T."/>
            <person name="Morono Y."/>
            <person name="Uchiyama I."/>
            <person name="Ito T."/>
            <person name="Fujiyama A."/>
            <person name="Inagaki F."/>
            <person name="Takami H."/>
        </authorList>
    </citation>
    <scope>NUCLEOTIDE SEQUENCE</scope>
    <source>
        <strain evidence="2">Expedition CK06-06</strain>
    </source>
</reference>
<name>X1RTQ7_9ZZZZ</name>
<gene>
    <name evidence="2" type="ORF">S12H4_25053</name>
</gene>
<feature type="non-terminal residue" evidence="2">
    <location>
        <position position="114"/>
    </location>
</feature>
<accession>X1RTQ7</accession>
<feature type="transmembrane region" description="Helical" evidence="1">
    <location>
        <begin position="82"/>
        <end position="103"/>
    </location>
</feature>
<organism evidence="2">
    <name type="scientific">marine sediment metagenome</name>
    <dbReference type="NCBI Taxonomy" id="412755"/>
    <lineage>
        <taxon>unclassified sequences</taxon>
        <taxon>metagenomes</taxon>
        <taxon>ecological metagenomes</taxon>
    </lineage>
</organism>
<protein>
    <recommendedName>
        <fullName evidence="3">Glycosyltransferase RgtA/B/C/D-like domain-containing protein</fullName>
    </recommendedName>
</protein>
<feature type="transmembrane region" description="Helical" evidence="1">
    <location>
        <begin position="53"/>
        <end position="75"/>
    </location>
</feature>
<keyword evidence="1" id="KW-0812">Transmembrane</keyword>
<keyword evidence="1" id="KW-0472">Membrane</keyword>
<keyword evidence="1" id="KW-1133">Transmembrane helix</keyword>
<comment type="caution">
    <text evidence="2">The sequence shown here is derived from an EMBL/GenBank/DDBJ whole genome shotgun (WGS) entry which is preliminary data.</text>
</comment>
<proteinExistence type="predicted"/>
<dbReference type="EMBL" id="BARW01013848">
    <property type="protein sequence ID" value="GAI84127.1"/>
    <property type="molecule type" value="Genomic_DNA"/>
</dbReference>
<feature type="non-terminal residue" evidence="2">
    <location>
        <position position="1"/>
    </location>
</feature>
<evidence type="ECO:0008006" key="3">
    <source>
        <dbReference type="Google" id="ProtNLM"/>
    </source>
</evidence>